<gene>
    <name evidence="9" type="ORF">LRX75_16560</name>
</gene>
<feature type="chain" id="PRO_5040853048" evidence="8">
    <location>
        <begin position="21"/>
        <end position="118"/>
    </location>
</feature>
<dbReference type="Proteomes" id="UP001139089">
    <property type="component" value="Unassembled WGS sequence"/>
</dbReference>
<evidence type="ECO:0000256" key="3">
    <source>
        <dbReference type="ARBA" id="ARBA00023136"/>
    </source>
</evidence>
<name>A0A9X1NTB9_9HYPH</name>
<evidence type="ECO:0000256" key="8">
    <source>
        <dbReference type="SAM" id="SignalP"/>
    </source>
</evidence>
<dbReference type="AlphaFoldDB" id="A0A9X1NTB9"/>
<keyword evidence="3" id="KW-0472">Membrane</keyword>
<evidence type="ECO:0000256" key="5">
    <source>
        <dbReference type="ARBA" id="ARBA00023237"/>
    </source>
</evidence>
<reference evidence="9" key="1">
    <citation type="submission" date="2021-12" db="EMBL/GenBank/DDBJ databases">
        <authorList>
            <person name="Li Y."/>
        </authorList>
    </citation>
    <scope>NUCLEOTIDE SEQUENCE</scope>
    <source>
        <strain evidence="9">DKSPLA3</strain>
    </source>
</reference>
<keyword evidence="2 8" id="KW-0732">Signal</keyword>
<feature type="compositionally biased region" description="Polar residues" evidence="7">
    <location>
        <begin position="71"/>
        <end position="86"/>
    </location>
</feature>
<evidence type="ECO:0000256" key="1">
    <source>
        <dbReference type="ARBA" id="ARBA00004459"/>
    </source>
</evidence>
<feature type="compositionally biased region" description="Polar residues" evidence="7">
    <location>
        <begin position="44"/>
        <end position="54"/>
    </location>
</feature>
<feature type="compositionally biased region" description="Low complexity" evidence="7">
    <location>
        <begin position="60"/>
        <end position="70"/>
    </location>
</feature>
<evidence type="ECO:0000313" key="10">
    <source>
        <dbReference type="Proteomes" id="UP001139089"/>
    </source>
</evidence>
<dbReference type="PROSITE" id="PS51257">
    <property type="entry name" value="PROKAR_LIPOPROTEIN"/>
    <property type="match status" value="1"/>
</dbReference>
<evidence type="ECO:0000313" key="9">
    <source>
        <dbReference type="EMBL" id="MCD7110647.1"/>
    </source>
</evidence>
<evidence type="ECO:0000256" key="6">
    <source>
        <dbReference type="ARBA" id="ARBA00023288"/>
    </source>
</evidence>
<keyword evidence="5" id="KW-0998">Cell outer membrane</keyword>
<evidence type="ECO:0000256" key="4">
    <source>
        <dbReference type="ARBA" id="ARBA00023139"/>
    </source>
</evidence>
<evidence type="ECO:0000256" key="7">
    <source>
        <dbReference type="SAM" id="MobiDB-lite"/>
    </source>
</evidence>
<comment type="subcellular location">
    <subcellularLocation>
        <location evidence="1">Cell outer membrane</location>
        <topology evidence="1">Lipid-anchor</topology>
    </subcellularLocation>
</comment>
<evidence type="ECO:0000256" key="2">
    <source>
        <dbReference type="ARBA" id="ARBA00022729"/>
    </source>
</evidence>
<feature type="region of interest" description="Disordered" evidence="7">
    <location>
        <begin position="23"/>
        <end position="118"/>
    </location>
</feature>
<proteinExistence type="predicted"/>
<dbReference type="NCBIfam" id="NF047847">
    <property type="entry name" value="SS_mature_LptM"/>
    <property type="match status" value="1"/>
</dbReference>
<keyword evidence="4" id="KW-0564">Palmitate</keyword>
<protein>
    <submittedName>
        <fullName evidence="9">Lipoprotein</fullName>
    </submittedName>
</protein>
<dbReference type="InterPro" id="IPR032831">
    <property type="entry name" value="LptM_cons"/>
</dbReference>
<comment type="caution">
    <text evidence="9">The sequence shown here is derived from an EMBL/GenBank/DDBJ whole genome shotgun (WGS) entry which is preliminary data.</text>
</comment>
<accession>A0A9X1NTB9</accession>
<sequence>MTFRTAALTALLLTATVLTASGCGRKGDLERPSVARAQAAKEAGNTTRAPSSAPSALVRPAGGAAPASAAVTGNASTQTTAVTQMNVVPGSDNAAARSGRTGDQTDVPERPFLLDPLL</sequence>
<feature type="signal peptide" evidence="8">
    <location>
        <begin position="1"/>
        <end position="20"/>
    </location>
</feature>
<organism evidence="9 10">
    <name type="scientific">Rhizobium quercicola</name>
    <dbReference type="NCBI Taxonomy" id="2901226"/>
    <lineage>
        <taxon>Bacteria</taxon>
        <taxon>Pseudomonadati</taxon>
        <taxon>Pseudomonadota</taxon>
        <taxon>Alphaproteobacteria</taxon>
        <taxon>Hyphomicrobiales</taxon>
        <taxon>Rhizobiaceae</taxon>
        <taxon>Rhizobium/Agrobacterium group</taxon>
        <taxon>Rhizobium</taxon>
    </lineage>
</organism>
<dbReference type="EMBL" id="JAJOZR010000010">
    <property type="protein sequence ID" value="MCD7110647.1"/>
    <property type="molecule type" value="Genomic_DNA"/>
</dbReference>
<keyword evidence="10" id="KW-1185">Reference proteome</keyword>
<dbReference type="RefSeq" id="WP_113150794.1">
    <property type="nucleotide sequence ID" value="NZ_JAJOZR010000010.1"/>
</dbReference>
<keyword evidence="6 9" id="KW-0449">Lipoprotein</keyword>